<sequence length="166" mass="19324">MKNRLEALNEIVNMFDPEWRFTMAVYWAALIGQFETIDPVSGEVNTDNPFFAYFRSDISSEGIDLDSNDTHRYGMPESERVQTILREAHKHARIREAFDLITKAKDYLSVLKEGTDLKIADQSRAFAMTLRFSLEQLRDIQSLYDRVLQELKLRGAYEVFTEGLYP</sequence>
<gene>
    <name evidence="1" type="ORF">BDV28DRAFT_147715</name>
</gene>
<protein>
    <submittedName>
        <fullName evidence="1">Uncharacterized protein</fullName>
    </submittedName>
</protein>
<evidence type="ECO:0000313" key="2">
    <source>
        <dbReference type="Proteomes" id="UP000327118"/>
    </source>
</evidence>
<keyword evidence="2" id="KW-1185">Reference proteome</keyword>
<name>A0A5N6Z8Q1_9EURO</name>
<dbReference type="EMBL" id="ML739088">
    <property type="protein sequence ID" value="KAE8353778.1"/>
    <property type="molecule type" value="Genomic_DNA"/>
</dbReference>
<reference evidence="2" key="1">
    <citation type="submission" date="2019-04" db="EMBL/GenBank/DDBJ databases">
        <title>Friends and foes A comparative genomics studyof 23 Aspergillus species from section Flavi.</title>
        <authorList>
            <consortium name="DOE Joint Genome Institute"/>
            <person name="Kjaerbolling I."/>
            <person name="Vesth T."/>
            <person name="Frisvad J.C."/>
            <person name="Nybo J.L."/>
            <person name="Theobald S."/>
            <person name="Kildgaard S."/>
            <person name="Isbrandt T."/>
            <person name="Kuo A."/>
            <person name="Sato A."/>
            <person name="Lyhne E.K."/>
            <person name="Kogle M.E."/>
            <person name="Wiebenga A."/>
            <person name="Kun R.S."/>
            <person name="Lubbers R.J."/>
            <person name="Makela M.R."/>
            <person name="Barry K."/>
            <person name="Chovatia M."/>
            <person name="Clum A."/>
            <person name="Daum C."/>
            <person name="Haridas S."/>
            <person name="He G."/>
            <person name="LaButti K."/>
            <person name="Lipzen A."/>
            <person name="Mondo S."/>
            <person name="Riley R."/>
            <person name="Salamov A."/>
            <person name="Simmons B.A."/>
            <person name="Magnuson J.K."/>
            <person name="Henrissat B."/>
            <person name="Mortensen U.H."/>
            <person name="Larsen T.O."/>
            <person name="Devries R.P."/>
            <person name="Grigoriev I.V."/>
            <person name="Machida M."/>
            <person name="Baker S.E."/>
            <person name="Andersen M.R."/>
        </authorList>
    </citation>
    <scope>NUCLEOTIDE SEQUENCE [LARGE SCALE GENOMIC DNA]</scope>
    <source>
        <strain evidence="2">CBS 553.77</strain>
    </source>
</reference>
<organism evidence="1 2">
    <name type="scientific">Aspergillus coremiiformis</name>
    <dbReference type="NCBI Taxonomy" id="138285"/>
    <lineage>
        <taxon>Eukaryota</taxon>
        <taxon>Fungi</taxon>
        <taxon>Dikarya</taxon>
        <taxon>Ascomycota</taxon>
        <taxon>Pezizomycotina</taxon>
        <taxon>Eurotiomycetes</taxon>
        <taxon>Eurotiomycetidae</taxon>
        <taxon>Eurotiales</taxon>
        <taxon>Aspergillaceae</taxon>
        <taxon>Aspergillus</taxon>
        <taxon>Aspergillus subgen. Circumdati</taxon>
    </lineage>
</organism>
<dbReference type="Proteomes" id="UP000327118">
    <property type="component" value="Unassembled WGS sequence"/>
</dbReference>
<dbReference type="OrthoDB" id="4152607at2759"/>
<evidence type="ECO:0000313" key="1">
    <source>
        <dbReference type="EMBL" id="KAE8353778.1"/>
    </source>
</evidence>
<accession>A0A5N6Z8Q1</accession>
<dbReference type="AlphaFoldDB" id="A0A5N6Z8Q1"/>
<proteinExistence type="predicted"/>